<evidence type="ECO:0000259" key="2">
    <source>
        <dbReference type="Pfam" id="PF20149"/>
    </source>
</evidence>
<feature type="compositionally biased region" description="Basic and acidic residues" evidence="1">
    <location>
        <begin position="29"/>
        <end position="40"/>
    </location>
</feature>
<feature type="region of interest" description="Disordered" evidence="1">
    <location>
        <begin position="109"/>
        <end position="158"/>
    </location>
</feature>
<dbReference type="InterPro" id="IPR045341">
    <property type="entry name" value="DUF6532"/>
</dbReference>
<accession>A0A0D0DEN5</accession>
<gene>
    <name evidence="3" type="ORF">PAXRUDRAFT_36458</name>
</gene>
<reference evidence="3 4" key="1">
    <citation type="submission" date="2014-04" db="EMBL/GenBank/DDBJ databases">
        <authorList>
            <consortium name="DOE Joint Genome Institute"/>
            <person name="Kuo A."/>
            <person name="Kohler A."/>
            <person name="Jargeat P."/>
            <person name="Nagy L.G."/>
            <person name="Floudas D."/>
            <person name="Copeland A."/>
            <person name="Barry K.W."/>
            <person name="Cichocki N."/>
            <person name="Veneault-Fourrey C."/>
            <person name="LaButti K."/>
            <person name="Lindquist E.A."/>
            <person name="Lipzen A."/>
            <person name="Lundell T."/>
            <person name="Morin E."/>
            <person name="Murat C."/>
            <person name="Sun H."/>
            <person name="Tunlid A."/>
            <person name="Henrissat B."/>
            <person name="Grigoriev I.V."/>
            <person name="Hibbett D.S."/>
            <person name="Martin F."/>
            <person name="Nordberg H.P."/>
            <person name="Cantor M.N."/>
            <person name="Hua S.X."/>
        </authorList>
    </citation>
    <scope>NUCLEOTIDE SEQUENCE [LARGE SCALE GENOMIC DNA]</scope>
    <source>
        <strain evidence="3 4">Ve08.2h10</strain>
    </source>
</reference>
<feature type="compositionally biased region" description="Basic and acidic residues" evidence="1">
    <location>
        <begin position="143"/>
        <end position="158"/>
    </location>
</feature>
<protein>
    <recommendedName>
        <fullName evidence="2">DUF6532 domain-containing protein</fullName>
    </recommendedName>
</protein>
<organism evidence="3 4">
    <name type="scientific">Paxillus rubicundulus Ve08.2h10</name>
    <dbReference type="NCBI Taxonomy" id="930991"/>
    <lineage>
        <taxon>Eukaryota</taxon>
        <taxon>Fungi</taxon>
        <taxon>Dikarya</taxon>
        <taxon>Basidiomycota</taxon>
        <taxon>Agaricomycotina</taxon>
        <taxon>Agaricomycetes</taxon>
        <taxon>Agaricomycetidae</taxon>
        <taxon>Boletales</taxon>
        <taxon>Paxilineae</taxon>
        <taxon>Paxillaceae</taxon>
        <taxon>Paxillus</taxon>
    </lineage>
</organism>
<evidence type="ECO:0000256" key="1">
    <source>
        <dbReference type="SAM" id="MobiDB-lite"/>
    </source>
</evidence>
<proteinExistence type="predicted"/>
<sequence length="453" mass="51506">MSSRAPSRSALDRAINGPSSADAGTQMRAPDERRDRELQWHKPKAKASRQNQENRGQRFFASRDIDLRTPQTMPAVNLIPQSGRVPPLSVPPKTDEPLYQHQVNSNCLNDVDANPFRDSEPDLGGESGNEDNVTASGKCHRQTKGDVLDDGHSDDNEQDGKWMRISADNDNQGWHNPKKIQTSKGRVAAKDYEVAVQEILKIAIGLFRSCLTVENAYPDRISQVSWAKEAWVEACKECEAQINYNNEVIQLITNRTWHLTMMYGFESSAKSVIKARNRKLVEDLTEDFGFCYKSLGDSADDVGRKGLYEHKIIRKAVNISFYKDKRDEGVRYPQYFQPFPVAGKALILTVIEACIDEWSSGERCDIQFNEPIYKPVYHIHLSQLQKFAEYTKTHEILPKMLKRLDDSGRQHAKVETPLDTIQKRALREDAIAAAIHEYEMHNGQLSDEDDLDE</sequence>
<evidence type="ECO:0000313" key="3">
    <source>
        <dbReference type="EMBL" id="KIK79384.1"/>
    </source>
</evidence>
<keyword evidence="4" id="KW-1185">Reference proteome</keyword>
<dbReference type="HOGENOM" id="CLU_038181_4_0_1"/>
<dbReference type="STRING" id="930991.A0A0D0DEN5"/>
<evidence type="ECO:0000313" key="4">
    <source>
        <dbReference type="Proteomes" id="UP000054538"/>
    </source>
</evidence>
<feature type="region of interest" description="Disordered" evidence="1">
    <location>
        <begin position="1"/>
        <end position="57"/>
    </location>
</feature>
<dbReference type="Proteomes" id="UP000054538">
    <property type="component" value="Unassembled WGS sequence"/>
</dbReference>
<name>A0A0D0DEN5_9AGAM</name>
<dbReference type="AlphaFoldDB" id="A0A0D0DEN5"/>
<dbReference type="InParanoid" id="A0A0D0DEN5"/>
<reference evidence="4" key="2">
    <citation type="submission" date="2015-01" db="EMBL/GenBank/DDBJ databases">
        <title>Evolutionary Origins and Diversification of the Mycorrhizal Mutualists.</title>
        <authorList>
            <consortium name="DOE Joint Genome Institute"/>
            <consortium name="Mycorrhizal Genomics Consortium"/>
            <person name="Kohler A."/>
            <person name="Kuo A."/>
            <person name="Nagy L.G."/>
            <person name="Floudas D."/>
            <person name="Copeland A."/>
            <person name="Barry K.W."/>
            <person name="Cichocki N."/>
            <person name="Veneault-Fourrey C."/>
            <person name="LaButti K."/>
            <person name="Lindquist E.A."/>
            <person name="Lipzen A."/>
            <person name="Lundell T."/>
            <person name="Morin E."/>
            <person name="Murat C."/>
            <person name="Riley R."/>
            <person name="Ohm R."/>
            <person name="Sun H."/>
            <person name="Tunlid A."/>
            <person name="Henrissat B."/>
            <person name="Grigoriev I.V."/>
            <person name="Hibbett D.S."/>
            <person name="Martin F."/>
        </authorList>
    </citation>
    <scope>NUCLEOTIDE SEQUENCE [LARGE SCALE GENOMIC DNA]</scope>
    <source>
        <strain evidence="4">Ve08.2h10</strain>
    </source>
</reference>
<dbReference type="Pfam" id="PF20149">
    <property type="entry name" value="DUF6532"/>
    <property type="match status" value="1"/>
</dbReference>
<dbReference type="EMBL" id="KN826295">
    <property type="protein sequence ID" value="KIK79384.1"/>
    <property type="molecule type" value="Genomic_DNA"/>
</dbReference>
<dbReference type="OrthoDB" id="2670159at2759"/>
<feature type="domain" description="DUF6532" evidence="2">
    <location>
        <begin position="203"/>
        <end position="387"/>
    </location>
</feature>